<name>A0AA36UHT6_9NEIS</name>
<evidence type="ECO:0000313" key="2">
    <source>
        <dbReference type="Proteomes" id="UP000004982"/>
    </source>
</evidence>
<dbReference type="AlphaFoldDB" id="A0AA36UHT6"/>
<comment type="caution">
    <text evidence="1">The sequence shown here is derived from an EMBL/GenBank/DDBJ whole genome shotgun (WGS) entry which is preliminary data.</text>
</comment>
<gene>
    <name evidence="1" type="ORF">HMPREF9418_2153</name>
</gene>
<proteinExistence type="predicted"/>
<reference evidence="1 2" key="1">
    <citation type="submission" date="2011-05" db="EMBL/GenBank/DDBJ databases">
        <authorList>
            <person name="Muzny D."/>
            <person name="Qin X."/>
            <person name="Deng J."/>
            <person name="Jiang H."/>
            <person name="Liu Y."/>
            <person name="Qu J."/>
            <person name="Song X.-Z."/>
            <person name="Zhang L."/>
            <person name="Thornton R."/>
            <person name="Coyle M."/>
            <person name="Francisco L."/>
            <person name="Jackson L."/>
            <person name="Javaid M."/>
            <person name="Korchina V."/>
            <person name="Kovar C."/>
            <person name="Mata R."/>
            <person name="Mathew T."/>
            <person name="Ngo R."/>
            <person name="Nguyen L."/>
            <person name="Nguyen N."/>
            <person name="Okwuonu G."/>
            <person name="Ongeri F."/>
            <person name="Pham C."/>
            <person name="Simmons D."/>
            <person name="Wilczek-Boney K."/>
            <person name="Hale W."/>
            <person name="Jakkamsetti A."/>
            <person name="Pham P."/>
            <person name="Ruth R."/>
            <person name="San Lucas F."/>
            <person name="Warren J."/>
            <person name="Zhang J."/>
            <person name="Zhao Z."/>
            <person name="Zhou C."/>
            <person name="Zhu D."/>
            <person name="Lee S."/>
            <person name="Bess C."/>
            <person name="Blankenburg K."/>
            <person name="Forbes L."/>
            <person name="Fu Q."/>
            <person name="Gubbala S."/>
            <person name="Hirani K."/>
            <person name="Jayaseelan J.C."/>
            <person name="Lara F."/>
            <person name="Munidasa M."/>
            <person name="Palculict T."/>
            <person name="Patil S."/>
            <person name="Pu L.-L."/>
            <person name="Saada N."/>
            <person name="Tang L."/>
            <person name="Weissenberger G."/>
            <person name="Zhu Y."/>
            <person name="Hemphill L."/>
            <person name="Shang Y."/>
            <person name="Youmans B."/>
            <person name="Ayvaz T."/>
            <person name="Ross M."/>
            <person name="Santibanez J."/>
            <person name="Aqrawi P."/>
            <person name="Gross S."/>
            <person name="Joshi V."/>
            <person name="Fowler G."/>
            <person name="Nazareth L."/>
            <person name="Reid J."/>
            <person name="Worley K."/>
            <person name="Petrosino J."/>
            <person name="Highlander S."/>
            <person name="Gibbs R."/>
        </authorList>
    </citation>
    <scope>NUCLEOTIDE SEQUENCE [LARGE SCALE GENOMIC DNA]</scope>
    <source>
        <strain evidence="1 2">ATCC 33926</strain>
    </source>
</reference>
<dbReference type="EMBL" id="AFQE01000104">
    <property type="protein sequence ID" value="EGQ76152.1"/>
    <property type="molecule type" value="Genomic_DNA"/>
</dbReference>
<dbReference type="Proteomes" id="UP000004982">
    <property type="component" value="Unassembled WGS sequence"/>
</dbReference>
<accession>A0AA36UHT6</accession>
<organism evidence="1 2">
    <name type="scientific">Neisseria macacae ATCC 33926</name>
    <dbReference type="NCBI Taxonomy" id="997348"/>
    <lineage>
        <taxon>Bacteria</taxon>
        <taxon>Pseudomonadati</taxon>
        <taxon>Pseudomonadota</taxon>
        <taxon>Betaproteobacteria</taxon>
        <taxon>Neisseriales</taxon>
        <taxon>Neisseriaceae</taxon>
        <taxon>Neisseria</taxon>
    </lineage>
</organism>
<sequence>MYDRKVLKRPNGRLKVFRRPFYLPRQSLHVFKPPLAELT</sequence>
<protein>
    <submittedName>
        <fullName evidence="1">Uncharacterized protein</fullName>
    </submittedName>
</protein>
<evidence type="ECO:0000313" key="1">
    <source>
        <dbReference type="EMBL" id="EGQ76152.1"/>
    </source>
</evidence>